<keyword evidence="2" id="KW-1185">Reference proteome</keyword>
<dbReference type="RefSeq" id="WP_405338630.1">
    <property type="nucleotide sequence ID" value="NZ_JBANFI010000003.1"/>
</dbReference>
<sequence>MSARLSIALIGAGRTGTPLLKDLMQYDYIQVLGVADIDSESPGMRLARDQGVACFTEPMELVKAVGEVDILVEVSGDPELKAKIKTHYEQTANRKTLIMHDLIARLIISLCDRSPTLVPSFHPEDQGIG</sequence>
<name>A0ABW8PXV1_9GAMM</name>
<dbReference type="Gene3D" id="3.40.50.720">
    <property type="entry name" value="NAD(P)-binding Rossmann-like Domain"/>
    <property type="match status" value="1"/>
</dbReference>
<accession>A0ABW8PXV1</accession>
<comment type="caution">
    <text evidence="1">The sequence shown here is derived from an EMBL/GenBank/DDBJ whole genome shotgun (WGS) entry which is preliminary data.</text>
</comment>
<evidence type="ECO:0000313" key="2">
    <source>
        <dbReference type="Proteomes" id="UP001621714"/>
    </source>
</evidence>
<dbReference type="SUPFAM" id="SSF51735">
    <property type="entry name" value="NAD(P)-binding Rossmann-fold domains"/>
    <property type="match status" value="1"/>
</dbReference>
<organism evidence="1 2">
    <name type="scientific">Marinospirillum alkalitolerans</name>
    <dbReference type="NCBI Taxonomy" id="3123374"/>
    <lineage>
        <taxon>Bacteria</taxon>
        <taxon>Pseudomonadati</taxon>
        <taxon>Pseudomonadota</taxon>
        <taxon>Gammaproteobacteria</taxon>
        <taxon>Oceanospirillales</taxon>
        <taxon>Oceanospirillaceae</taxon>
        <taxon>Marinospirillum</taxon>
    </lineage>
</organism>
<evidence type="ECO:0000313" key="1">
    <source>
        <dbReference type="EMBL" id="MFK7160684.1"/>
    </source>
</evidence>
<proteinExistence type="predicted"/>
<dbReference type="EMBL" id="JBANFI010000003">
    <property type="protein sequence ID" value="MFK7160684.1"/>
    <property type="molecule type" value="Genomic_DNA"/>
</dbReference>
<dbReference type="Proteomes" id="UP001621714">
    <property type="component" value="Unassembled WGS sequence"/>
</dbReference>
<evidence type="ECO:0008006" key="3">
    <source>
        <dbReference type="Google" id="ProtNLM"/>
    </source>
</evidence>
<reference evidence="1 2" key="1">
    <citation type="submission" date="2024-02" db="EMBL/GenBank/DDBJ databases">
        <title>Marinospirillum sp. MEB 164 isolated from Lonar lake sediment.</title>
        <authorList>
            <person name="Joshi A."/>
            <person name="Thite S."/>
        </authorList>
    </citation>
    <scope>NUCLEOTIDE SEQUENCE [LARGE SCALE GENOMIC DNA]</scope>
    <source>
        <strain evidence="1 2">MEB164</strain>
    </source>
</reference>
<protein>
    <recommendedName>
        <fullName evidence="3">Homoserine dehydrogenase, NAD binding domain</fullName>
    </recommendedName>
</protein>
<dbReference type="InterPro" id="IPR036291">
    <property type="entry name" value="NAD(P)-bd_dom_sf"/>
</dbReference>
<gene>
    <name evidence="1" type="ORF">V6U78_06500</name>
</gene>